<feature type="region of interest" description="Disordered" evidence="1">
    <location>
        <begin position="502"/>
        <end position="590"/>
    </location>
</feature>
<feature type="region of interest" description="Disordered" evidence="1">
    <location>
        <begin position="1865"/>
        <end position="1905"/>
    </location>
</feature>
<feature type="region of interest" description="Disordered" evidence="1">
    <location>
        <begin position="226"/>
        <end position="252"/>
    </location>
</feature>
<feature type="compositionally biased region" description="Pro residues" evidence="1">
    <location>
        <begin position="352"/>
        <end position="366"/>
    </location>
</feature>
<dbReference type="KEGG" id="lma:LMJF_31_1330"/>
<evidence type="ECO:0008006" key="4">
    <source>
        <dbReference type="Google" id="ProtNLM"/>
    </source>
</evidence>
<feature type="compositionally biased region" description="Polar residues" evidence="1">
    <location>
        <begin position="104"/>
        <end position="113"/>
    </location>
</feature>
<organism evidence="2 3">
    <name type="scientific">Leishmania major</name>
    <dbReference type="NCBI Taxonomy" id="5664"/>
    <lineage>
        <taxon>Eukaryota</taxon>
        <taxon>Discoba</taxon>
        <taxon>Euglenozoa</taxon>
        <taxon>Kinetoplastea</taxon>
        <taxon>Metakinetoplastina</taxon>
        <taxon>Trypanosomatida</taxon>
        <taxon>Trypanosomatidae</taxon>
        <taxon>Leishmaniinae</taxon>
        <taxon>Leishmania</taxon>
    </lineage>
</organism>
<dbReference type="VEuPathDB" id="TriTrypDB:LMJSD75_310019700"/>
<feature type="compositionally biased region" description="Polar residues" evidence="1">
    <location>
        <begin position="1883"/>
        <end position="1905"/>
    </location>
</feature>
<dbReference type="HOGENOM" id="CLU_235734_0_0_1"/>
<feature type="region of interest" description="Disordered" evidence="1">
    <location>
        <begin position="1321"/>
        <end position="1342"/>
    </location>
</feature>
<dbReference type="Proteomes" id="UP000000542">
    <property type="component" value="Chromosome 31"/>
</dbReference>
<dbReference type="VEuPathDB" id="TriTrypDB:LmjF.31.1330"/>
<feature type="region of interest" description="Disordered" evidence="1">
    <location>
        <begin position="65"/>
        <end position="158"/>
    </location>
</feature>
<dbReference type="eggNOG" id="ENOG502SSV9">
    <property type="taxonomic scope" value="Eukaryota"/>
</dbReference>
<gene>
    <name evidence="2" type="ORF">LMJF_31_1330</name>
</gene>
<feature type="region of interest" description="Disordered" evidence="1">
    <location>
        <begin position="1148"/>
        <end position="1167"/>
    </location>
</feature>
<feature type="compositionally biased region" description="Polar residues" evidence="1">
    <location>
        <begin position="86"/>
        <end position="95"/>
    </location>
</feature>
<dbReference type="InParanoid" id="Q4Q6D0"/>
<reference evidence="2 3" key="1">
    <citation type="journal article" date="2005" name="Science">
        <title>The genome of the kinetoplastid parasite, Leishmania major.</title>
        <authorList>
            <person name="Ivens A.C."/>
            <person name="Peacock C.S."/>
            <person name="Worthey E.A."/>
            <person name="Murphy L."/>
            <person name="Aggarwal G."/>
            <person name="Berriman M."/>
            <person name="Sisk E."/>
            <person name="Rajandream M.A."/>
            <person name="Adlem E."/>
            <person name="Aert R."/>
            <person name="Anupama A."/>
            <person name="Apostolou Z."/>
            <person name="Attipoe P."/>
            <person name="Bason N."/>
            <person name="Bauser C."/>
            <person name="Beck A."/>
            <person name="Beverley S.M."/>
            <person name="Bianchettin G."/>
            <person name="Borzym K."/>
            <person name="Bothe G."/>
            <person name="Bruschi C.V."/>
            <person name="Collins M."/>
            <person name="Cadag E."/>
            <person name="Ciarloni L."/>
            <person name="Clayton C."/>
            <person name="Coulson R.M."/>
            <person name="Cronin A."/>
            <person name="Cruz A.K."/>
            <person name="Davies R.M."/>
            <person name="De Gaudenzi J."/>
            <person name="Dobson D.E."/>
            <person name="Duesterhoeft A."/>
            <person name="Fazelina G."/>
            <person name="Fosker N."/>
            <person name="Frasch A.C."/>
            <person name="Fraser A."/>
            <person name="Fuchs M."/>
            <person name="Gabel C."/>
            <person name="Goble A."/>
            <person name="Goffeau A."/>
            <person name="Harris D."/>
            <person name="Hertz-Fowler C."/>
            <person name="Hilbert H."/>
            <person name="Horn D."/>
            <person name="Huang Y."/>
            <person name="Klages S."/>
            <person name="Knights A."/>
            <person name="Kube M."/>
            <person name="Larke N."/>
            <person name="Litvin L."/>
            <person name="Lord A."/>
            <person name="Louie T."/>
            <person name="Marra M."/>
            <person name="Masuy D."/>
            <person name="Matthews K."/>
            <person name="Michaeli S."/>
            <person name="Mottram J.C."/>
            <person name="Muller-Auer S."/>
            <person name="Munden H."/>
            <person name="Nelson S."/>
            <person name="Norbertczak H."/>
            <person name="Oliver K."/>
            <person name="O'neil S."/>
            <person name="Pentony M."/>
            <person name="Pohl T.M."/>
            <person name="Price C."/>
            <person name="Purnelle B."/>
            <person name="Quail M.A."/>
            <person name="Rabbinowitsch E."/>
            <person name="Reinhardt R."/>
            <person name="Rieger M."/>
            <person name="Rinta J."/>
            <person name="Robben J."/>
            <person name="Robertson L."/>
            <person name="Ruiz J.C."/>
            <person name="Rutter S."/>
            <person name="Saunders D."/>
            <person name="Schafer M."/>
            <person name="Schein J."/>
            <person name="Schwartz D.C."/>
            <person name="Seeger K."/>
            <person name="Seyler A."/>
            <person name="Sharp S."/>
            <person name="Shin H."/>
            <person name="Sivam D."/>
            <person name="Squares R."/>
            <person name="Squares S."/>
            <person name="Tosato V."/>
            <person name="Vogt C."/>
            <person name="Volckaert G."/>
            <person name="Wambutt R."/>
            <person name="Warren T."/>
            <person name="Wedler H."/>
            <person name="Woodward J."/>
            <person name="Zhou S."/>
            <person name="Zimmermann W."/>
            <person name="Smith D.F."/>
            <person name="Blackwell J.M."/>
            <person name="Stuart K.D."/>
            <person name="Barrell B."/>
            <person name="Myler P.J."/>
        </authorList>
    </citation>
    <scope>NUCLEOTIDE SEQUENCE [LARGE SCALE GENOMIC DNA]</scope>
    <source>
        <strain evidence="3">MHOM/IL/81/Friedlin</strain>
    </source>
</reference>
<protein>
    <recommendedName>
        <fullName evidence="4">CSD domain-containing protein</fullName>
    </recommendedName>
</protein>
<name>Q4Q6D0_LEIMA</name>
<feature type="region of interest" description="Disordered" evidence="1">
    <location>
        <begin position="345"/>
        <end position="386"/>
    </location>
</feature>
<feature type="region of interest" description="Disordered" evidence="1">
    <location>
        <begin position="418"/>
        <end position="457"/>
    </location>
</feature>
<sequence length="1905" mass="198152">MSSAERNTRISGHRGHKHSRAARRRADIESSAHFDPHCSGDFDDLSLLPLCTQILHVQFDDLSSSEPSISAAHGSDFPHAPGAAASLTSFNNKNQPPQPLQMVPTLSFQNVHSASAGAADTSRTDHANGHKDRRQRKQKPECSQQDCHASGAIRSPPWSTMNYPLSSVGSHNVALEPSSSSLTASCFSVGPNGVSGGYSDSTGGVSGAAGCGDGALAAAAAWPDCGGSGSARSPLQRAHHSSNVGTASTGADGGGNVAIADGNEYAILQPQLMQMLLQQQQQQGTAPPNTFMPSSSPRTNTLKGLRDSSTAGSAPTMSAISACLMQLVSRNGGNEAVQTTPNAPLQQLFAPNPLPPPSPSTEPSPRAPQSNSIIDSDSVPTVPSLGAPGTRIVYAEAQMRGNTATKCLASTRARGFGSNNPPAASSGSLGQTSLHPYHFGSPLPPAASRKDSEGGADINTLAPTALLTAVNPLHHAFSPLPPSSTATLPMLSAGMYSPFTGAVPHSQPGLPPPPPPTAAQSQPPLKPTSRAGNRHRNRGRGTAPATENHNTSAGGNDRNRSRRQQVAEDGHASSRQGATAPTAGDAHAEPKNGANFVVGAWYEGVVKRYNPLRGFGFLTCTHQLHFDLHACERACTRHADAVHGKQQQQQQRDLEKAAVAATSGTSATLQCINEGARVQAEQRSLSSKSVLRADDTSTAPLSASIDSAKESDICLPHNAVATEAHREGNTDAAAPAATTGTKNAEVADAADATVSSATVMTSTGKAHGTVVYSTMQWYLHMMGATGKQTSAEGTVAAREAEDDADEGKHSYRASFEDLGTLEREPAQLGDIFVHHSCISMNGFRVFVQGTAVRFSVAVLMDTVQAVDVIPLGPEWEQPLSPEALAQPPLYKVTPTAATVLRYHRLEEQRDDDTGKKSGGGLQSRVGGMSAQWTDMAVIPSPAIPNSVEGQSGLLVVRVPPKTGPISSQTTLTSTRSGAATPGLAAMTSASATTTATRGGVDTSQRTHATEHWSAMPHTVAATSAQVSDASTKEPMCTGAKEALRGGPQLLDVIHPDSIAATFLAIDREDQRTLQGKPDAPMITPATPVPSRNCNAFHETTMKATESSMPAAEVESLTNRTSLENVPRNQLNRDPSVFSDGWLTSSNNDLTSVHGNTGGTGMQMSGRDSRNVTMVTVTATNPAQNSDRNTGSHSQAPPNSIDDLKDSRGRGSGTIPTSMFGDCKDLVLSGNMDEQAISSFNGCGAGRKVDKNDCGGNERAAGGAAAAAASCSGVAVLAHPKTATHSAAAAAQGVAPLPANGDFSEPRSHDDGELCEVLVRSHSGSDSAEDEKDSIPTTPSVNTIPESNLGLVLDWTELFNLKIANERVKDIVKHKTDFKLLPHHSVKIIAAAATPNQMSDGSSSFDAAALVPKVVPLSAVCELDSSSSRGVEEGEGVAEVSGCRSAPGSCSNHGDPVGREANPSSSQPPMRGGDSGQTGTTQLTRDESSCNGHEARPRTGKPQKSSRADGQRKWLKDKTVPAFVMVDMADLPPKLAAQVPRGVTVIALPRETVKDLKIKTISVPRDASSDPVSPCLAEVQSAVPVAGGPRTSGSKAHVPFHGPVQAAGGRNVSSSLAARRPSGNVPAHGHAERTDSEFYRKPVVSFDKKTTSICSAPALDGGKCSDSCSPENGCHALPFTLALPQSQQVCQPLPRTSMERKPDPMLNKSSRGSVNTFKTSSYSVPMPQSLINVLSSPWIQDSAALSQPLPYPMQQQPPQHLFALQQQLQRSTPSGSQLTSIRTTLGHASNNTLSQQQREPLNPVFASLNGTAALQAATCIANGSYAALDSSGLYPSQCISAGVGMGTGAQPSMWAPSHALAPAQPVCAPPPLPVSSPQAVPSGTALSASPQASSWWCSSQGNGRSS</sequence>
<dbReference type="GeneID" id="5654063"/>
<evidence type="ECO:0000313" key="2">
    <source>
        <dbReference type="EMBL" id="CAJ08320.1"/>
    </source>
</evidence>
<feature type="compositionally biased region" description="Polar residues" evidence="1">
    <location>
        <begin position="545"/>
        <end position="554"/>
    </location>
</feature>
<feature type="compositionally biased region" description="Polar residues" evidence="1">
    <location>
        <begin position="284"/>
        <end position="314"/>
    </location>
</feature>
<dbReference type="InterPro" id="IPR012340">
    <property type="entry name" value="NA-bd_OB-fold"/>
</dbReference>
<dbReference type="EMBL" id="FR796427">
    <property type="protein sequence ID" value="CAJ08320.1"/>
    <property type="molecule type" value="Genomic_DNA"/>
</dbReference>
<feature type="compositionally biased region" description="Polar residues" evidence="1">
    <location>
        <begin position="418"/>
        <end position="434"/>
    </location>
</feature>
<dbReference type="VEuPathDB" id="TriTrypDB:LMJFC_310022300"/>
<feature type="region of interest" description="Disordered" evidence="1">
    <location>
        <begin position="1"/>
        <end position="27"/>
    </location>
</feature>
<accession>Q4Q6D0</accession>
<evidence type="ECO:0000256" key="1">
    <source>
        <dbReference type="SAM" id="MobiDB-lite"/>
    </source>
</evidence>
<reference evidence="2 3" key="2">
    <citation type="journal article" date="2011" name="Genome Res.">
        <title>Chromosome and gene copy number variation allow major structural change between species and strains of Leishmania.</title>
        <authorList>
            <person name="Rogers M.B."/>
            <person name="Hilley J.D."/>
            <person name="Dickens N.J."/>
            <person name="Wilkes J."/>
            <person name="Bates P.A."/>
            <person name="Depledge D.P."/>
            <person name="Harris D."/>
            <person name="Her Y."/>
            <person name="Herzyk P."/>
            <person name="Imamura H."/>
            <person name="Otto T.D."/>
            <person name="Sanders M."/>
            <person name="Seeger K."/>
            <person name="Dujardin J.C."/>
            <person name="Berriman M."/>
            <person name="Smith D.F."/>
            <person name="Hertz-Fowler C."/>
            <person name="Mottram J.C."/>
        </authorList>
    </citation>
    <scope>NUCLEOTIDE SEQUENCE [LARGE SCALE GENOMIC DNA]</scope>
    <source>
        <strain evidence="3">MHOM/IL/81/Friedlin</strain>
    </source>
</reference>
<dbReference type="RefSeq" id="XP_001685118.1">
    <property type="nucleotide sequence ID" value="XM_001685066.1"/>
</dbReference>
<dbReference type="VEuPathDB" id="TriTrypDB:LMJLV39_310020200"/>
<feature type="compositionally biased region" description="Basic and acidic residues" evidence="1">
    <location>
        <begin position="1483"/>
        <end position="1496"/>
    </location>
</feature>
<dbReference type="Gene3D" id="2.40.50.140">
    <property type="entry name" value="Nucleic acid-binding proteins"/>
    <property type="match status" value="1"/>
</dbReference>
<feature type="region of interest" description="Disordered" evidence="1">
    <location>
        <begin position="1614"/>
        <end position="1633"/>
    </location>
</feature>
<feature type="compositionally biased region" description="Basic residues" evidence="1">
    <location>
        <begin position="11"/>
        <end position="23"/>
    </location>
</feature>
<feature type="compositionally biased region" description="Polar residues" evidence="1">
    <location>
        <begin position="1179"/>
        <end position="1197"/>
    </location>
</feature>
<evidence type="ECO:0000313" key="3">
    <source>
        <dbReference type="Proteomes" id="UP000000542"/>
    </source>
</evidence>
<feature type="region of interest" description="Disordered" evidence="1">
    <location>
        <begin position="278"/>
        <end position="314"/>
    </location>
</feature>
<feature type="region of interest" description="Disordered" evidence="1">
    <location>
        <begin position="1438"/>
        <end position="1513"/>
    </location>
</feature>
<keyword evidence="3" id="KW-1185">Reference proteome</keyword>
<feature type="compositionally biased region" description="Polar residues" evidence="1">
    <location>
        <begin position="369"/>
        <end position="381"/>
    </location>
</feature>
<dbReference type="OMA" id="VHHSCIS"/>
<feature type="region of interest" description="Disordered" evidence="1">
    <location>
        <begin position="1694"/>
        <end position="1713"/>
    </location>
</feature>
<feature type="region of interest" description="Disordered" evidence="1">
    <location>
        <begin position="1179"/>
        <end position="1216"/>
    </location>
</feature>
<proteinExistence type="predicted"/>